<dbReference type="FunFam" id="1.25.40.730:FF:000001">
    <property type="entry name" value="Clathrin heavy chain"/>
    <property type="match status" value="1"/>
</dbReference>
<keyword evidence="7" id="KW-0968">Cytoplasmic vesicle</keyword>
<dbReference type="InterPro" id="IPR016024">
    <property type="entry name" value="ARM-type_fold"/>
</dbReference>
<dbReference type="GO" id="GO:0071439">
    <property type="term" value="C:clathrin complex"/>
    <property type="evidence" value="ECO:0007669"/>
    <property type="project" value="TreeGrafter"/>
</dbReference>
<dbReference type="Gene3D" id="1.25.40.730">
    <property type="match status" value="1"/>
</dbReference>
<dbReference type="InterPro" id="IPR011990">
    <property type="entry name" value="TPR-like_helical_dom_sf"/>
</dbReference>
<evidence type="ECO:0000313" key="10">
    <source>
        <dbReference type="Proteomes" id="UP000663851"/>
    </source>
</evidence>
<dbReference type="GO" id="GO:0005938">
    <property type="term" value="C:cell cortex"/>
    <property type="evidence" value="ECO:0007669"/>
    <property type="project" value="TreeGrafter"/>
</dbReference>
<dbReference type="PANTHER" id="PTHR10292">
    <property type="entry name" value="CLATHRIN HEAVY CHAIN RELATED"/>
    <property type="match status" value="1"/>
</dbReference>
<comment type="similarity">
    <text evidence="3">Belongs to the clathrin heavy chain family.</text>
</comment>
<keyword evidence="4" id="KW-0677">Repeat</keyword>
<comment type="subcellular location">
    <subcellularLocation>
        <location evidence="1">Cytoplasmic vesicle membrane</location>
        <topology evidence="1">Peripheral membrane protein</topology>
        <orientation evidence="1">Cytoplasmic side</orientation>
    </subcellularLocation>
    <subcellularLocation>
        <location evidence="2">Membrane</location>
        <location evidence="2">Coated pit</location>
        <topology evidence="2">Peripheral membrane protein</topology>
        <orientation evidence="2">Cytoplasmic side</orientation>
    </subcellularLocation>
</comment>
<protein>
    <recommendedName>
        <fullName evidence="11">Clathrin heavy chain</fullName>
    </recommendedName>
</protein>
<comment type="caution">
    <text evidence="9">The sequence shown here is derived from an EMBL/GenBank/DDBJ whole genome shotgun (WGS) entry which is preliminary data.</text>
</comment>
<sequence length="636" mass="74102">KADRSRVMDYINRLENYDAPDIANIAISNQLFEEAFSIYKKFEVATSAIQVLIDHIKNLDRAYEFAERCNDPSVWSLLANAQIRQGLVKEAIDSFIKADDPTSYLEVVNVATQNNNWEDLVRYLQMARKKARETFVETELAFAYAKTNRLAELEEFISAPNHAQIQTVGDRCFEQEMYEASKILYNNISNYAKLAVTLCHLGDYQGAVDGARKANSTKTWKEICFACIDKQEFRLAQMCGIQIVVQAEELEELINYYQNRGYFEELIQLLEAALGHERAHIGMFTELAILYSKYKPQKMREHLELFWSRVRKPKVLRACEQAHLWSELVFLYDKYEEFDNAILTMMSHPSEAWRENHYKDIISKVANIELYYKSIDFYLEFKPMLLNDLLLVLSPRLDHTRAVNYFIKVKQLPLVKPYLRSVQNINNKAINEALNNLLIEEEDYQGLRNSIDAYDNFDNIALAQRLEKHELIEFRRIAAYLYKGNNRWKQAVELCKKDRLYKDSMTYASESRLIDIAEDLISWFLDEKLYECFGACLFQCYDLLRPDVILELSWRHDIMSFAMPYMIQVIREYITKVDKLEQSDQLRTENETANEQKPIDFNSQGPLMITGPGMSAFPQAGFGVASYPQYSGAPGH</sequence>
<evidence type="ECO:0000256" key="8">
    <source>
        <dbReference type="PROSITE-ProRule" id="PRU01006"/>
    </source>
</evidence>
<dbReference type="GO" id="GO:0006886">
    <property type="term" value="P:intracellular protein transport"/>
    <property type="evidence" value="ECO:0007669"/>
    <property type="project" value="UniProtKB-UniRule"/>
</dbReference>
<organism evidence="9 10">
    <name type="scientific">Rotaria socialis</name>
    <dbReference type="NCBI Taxonomy" id="392032"/>
    <lineage>
        <taxon>Eukaryota</taxon>
        <taxon>Metazoa</taxon>
        <taxon>Spiralia</taxon>
        <taxon>Gnathifera</taxon>
        <taxon>Rotifera</taxon>
        <taxon>Eurotatoria</taxon>
        <taxon>Bdelloidea</taxon>
        <taxon>Philodinida</taxon>
        <taxon>Philodinidae</taxon>
        <taxon>Rotaria</taxon>
    </lineage>
</organism>
<evidence type="ECO:0000256" key="6">
    <source>
        <dbReference type="ARBA" id="ARBA00023176"/>
    </source>
</evidence>
<evidence type="ECO:0000313" key="9">
    <source>
        <dbReference type="EMBL" id="CAF4435681.1"/>
    </source>
</evidence>
<dbReference type="Proteomes" id="UP000663851">
    <property type="component" value="Unassembled WGS sequence"/>
</dbReference>
<dbReference type="FunFam" id="1.25.40.10:FF:000002">
    <property type="entry name" value="Clathrin heavy chain"/>
    <property type="match status" value="1"/>
</dbReference>
<feature type="repeat" description="CHCR" evidence="8">
    <location>
        <begin position="1"/>
        <end position="91"/>
    </location>
</feature>
<evidence type="ECO:0008006" key="11">
    <source>
        <dbReference type="Google" id="ProtNLM"/>
    </source>
</evidence>
<dbReference type="FunFam" id="1.25.40.10:FF:000001">
    <property type="entry name" value="Clathrin heavy chain"/>
    <property type="match status" value="1"/>
</dbReference>
<dbReference type="EMBL" id="CAJOBO010002173">
    <property type="protein sequence ID" value="CAF4435681.1"/>
    <property type="molecule type" value="Genomic_DNA"/>
</dbReference>
<proteinExistence type="inferred from homology"/>
<dbReference type="GO" id="GO:0006898">
    <property type="term" value="P:receptor-mediated endocytosis"/>
    <property type="evidence" value="ECO:0007669"/>
    <property type="project" value="TreeGrafter"/>
</dbReference>
<dbReference type="PANTHER" id="PTHR10292:SF1">
    <property type="entry name" value="CLATHRIN HEAVY CHAIN"/>
    <property type="match status" value="1"/>
</dbReference>
<feature type="repeat" description="CHCR" evidence="8">
    <location>
        <begin position="390"/>
        <end position="533"/>
    </location>
</feature>
<evidence type="ECO:0000256" key="3">
    <source>
        <dbReference type="ARBA" id="ARBA00009535"/>
    </source>
</evidence>
<reference evidence="9" key="1">
    <citation type="submission" date="2021-02" db="EMBL/GenBank/DDBJ databases">
        <authorList>
            <person name="Nowell W R."/>
        </authorList>
    </citation>
    <scope>NUCLEOTIDE SEQUENCE</scope>
</reference>
<dbReference type="Gene3D" id="1.25.40.10">
    <property type="entry name" value="Tetratricopeptide repeat domain"/>
    <property type="match status" value="2"/>
</dbReference>
<evidence type="ECO:0000256" key="4">
    <source>
        <dbReference type="ARBA" id="ARBA00022737"/>
    </source>
</evidence>
<evidence type="ECO:0000256" key="7">
    <source>
        <dbReference type="ARBA" id="ARBA00023329"/>
    </source>
</evidence>
<feature type="repeat" description="CHCR" evidence="8">
    <location>
        <begin position="241"/>
        <end position="387"/>
    </location>
</feature>
<keyword evidence="6" id="KW-0168">Coated pit</keyword>
<accession>A0A820RAA8</accession>
<dbReference type="GO" id="GO:0045334">
    <property type="term" value="C:clathrin-coated endocytic vesicle"/>
    <property type="evidence" value="ECO:0007669"/>
    <property type="project" value="TreeGrafter"/>
</dbReference>
<dbReference type="AlphaFoldDB" id="A0A820RAA8"/>
<evidence type="ECO:0000256" key="2">
    <source>
        <dbReference type="ARBA" id="ARBA00004277"/>
    </source>
</evidence>
<dbReference type="SUPFAM" id="SSF48371">
    <property type="entry name" value="ARM repeat"/>
    <property type="match status" value="2"/>
</dbReference>
<dbReference type="SMART" id="SM00299">
    <property type="entry name" value="CLH"/>
    <property type="match status" value="4"/>
</dbReference>
<evidence type="ECO:0000256" key="1">
    <source>
        <dbReference type="ARBA" id="ARBA00004180"/>
    </source>
</evidence>
<dbReference type="InterPro" id="IPR000547">
    <property type="entry name" value="Clathrin_H-chain/VPS_repeat"/>
</dbReference>
<dbReference type="GO" id="GO:0030659">
    <property type="term" value="C:cytoplasmic vesicle membrane"/>
    <property type="evidence" value="ECO:0007669"/>
    <property type="project" value="UniProtKB-SubCell"/>
</dbReference>
<dbReference type="InterPro" id="IPR055358">
    <property type="entry name" value="CHCR"/>
</dbReference>
<dbReference type="PROSITE" id="PS50236">
    <property type="entry name" value="CHCR"/>
    <property type="match status" value="4"/>
</dbReference>
<name>A0A820RAA8_9BILA</name>
<keyword evidence="5" id="KW-0472">Membrane</keyword>
<dbReference type="GO" id="GO:0005905">
    <property type="term" value="C:clathrin-coated pit"/>
    <property type="evidence" value="ECO:0007669"/>
    <property type="project" value="UniProtKB-KW"/>
</dbReference>
<feature type="repeat" description="CHCR" evidence="8">
    <location>
        <begin position="95"/>
        <end position="236"/>
    </location>
</feature>
<gene>
    <name evidence="9" type="ORF">HFQ381_LOCUS22712</name>
</gene>
<evidence type="ECO:0000256" key="5">
    <source>
        <dbReference type="ARBA" id="ARBA00023136"/>
    </source>
</evidence>
<dbReference type="Pfam" id="PF00637">
    <property type="entry name" value="Clathrin"/>
    <property type="match status" value="4"/>
</dbReference>
<feature type="non-terminal residue" evidence="9">
    <location>
        <position position="1"/>
    </location>
</feature>
<dbReference type="GO" id="GO:0032051">
    <property type="term" value="F:clathrin light chain binding"/>
    <property type="evidence" value="ECO:0007669"/>
    <property type="project" value="TreeGrafter"/>
</dbReference>